<dbReference type="EMBL" id="BMJJ01000009">
    <property type="protein sequence ID" value="GGD28888.1"/>
    <property type="molecule type" value="Genomic_DNA"/>
</dbReference>
<name>A0A916Y3G1_9HYPH</name>
<protein>
    <submittedName>
        <fullName evidence="1">Uncharacterized protein</fullName>
    </submittedName>
</protein>
<dbReference type="Gene3D" id="3.40.50.150">
    <property type="entry name" value="Vaccinia Virus protein VP39"/>
    <property type="match status" value="1"/>
</dbReference>
<keyword evidence="2" id="KW-1185">Reference proteome</keyword>
<organism evidence="1 2">
    <name type="scientific">Aureimonas glaciei</name>
    <dbReference type="NCBI Taxonomy" id="1776957"/>
    <lineage>
        <taxon>Bacteria</taxon>
        <taxon>Pseudomonadati</taxon>
        <taxon>Pseudomonadota</taxon>
        <taxon>Alphaproteobacteria</taxon>
        <taxon>Hyphomicrobiales</taxon>
        <taxon>Aurantimonadaceae</taxon>
        <taxon>Aureimonas</taxon>
    </lineage>
</organism>
<evidence type="ECO:0000313" key="1">
    <source>
        <dbReference type="EMBL" id="GGD28888.1"/>
    </source>
</evidence>
<proteinExistence type="predicted"/>
<reference evidence="1" key="1">
    <citation type="journal article" date="2014" name="Int. J. Syst. Evol. Microbiol.">
        <title>Complete genome sequence of Corynebacterium casei LMG S-19264T (=DSM 44701T), isolated from a smear-ripened cheese.</title>
        <authorList>
            <consortium name="US DOE Joint Genome Institute (JGI-PGF)"/>
            <person name="Walter F."/>
            <person name="Albersmeier A."/>
            <person name="Kalinowski J."/>
            <person name="Ruckert C."/>
        </authorList>
    </citation>
    <scope>NUCLEOTIDE SEQUENCE</scope>
    <source>
        <strain evidence="1">CGMCC 1.15493</strain>
    </source>
</reference>
<sequence length="80" mass="8928">MSVADHIRLLEVLRSLVGYVVLSGYDCPLYDDALKGRTRLDRVSIDNGGNRRVESIWLNPAATEASMSPDIRQYELFGAT</sequence>
<dbReference type="Proteomes" id="UP000613160">
    <property type="component" value="Unassembled WGS sequence"/>
</dbReference>
<dbReference type="AlphaFoldDB" id="A0A916Y3G1"/>
<evidence type="ECO:0000313" key="2">
    <source>
        <dbReference type="Proteomes" id="UP000613160"/>
    </source>
</evidence>
<dbReference type="InterPro" id="IPR029063">
    <property type="entry name" value="SAM-dependent_MTases_sf"/>
</dbReference>
<reference evidence="1" key="2">
    <citation type="submission" date="2020-09" db="EMBL/GenBank/DDBJ databases">
        <authorList>
            <person name="Sun Q."/>
            <person name="Zhou Y."/>
        </authorList>
    </citation>
    <scope>NUCLEOTIDE SEQUENCE</scope>
    <source>
        <strain evidence="1">CGMCC 1.15493</strain>
    </source>
</reference>
<gene>
    <name evidence="1" type="ORF">GCM10011335_35080</name>
</gene>
<accession>A0A916Y3G1</accession>
<comment type="caution">
    <text evidence="1">The sequence shown here is derived from an EMBL/GenBank/DDBJ whole genome shotgun (WGS) entry which is preliminary data.</text>
</comment>